<organism evidence="1 2">
    <name type="scientific">Mycolicibacterium fortuitum subsp. fortuitum DSM 46621 = ATCC 6841 = JCM 6387</name>
    <dbReference type="NCBI Taxonomy" id="1214102"/>
    <lineage>
        <taxon>Bacteria</taxon>
        <taxon>Bacillati</taxon>
        <taxon>Actinomycetota</taxon>
        <taxon>Actinomycetes</taxon>
        <taxon>Mycobacteriales</taxon>
        <taxon>Mycobacteriaceae</taxon>
        <taxon>Mycolicibacterium</taxon>
    </lineage>
</organism>
<name>K0UBG2_MYCFO</name>
<dbReference type="Proteomes" id="UP000006043">
    <property type="component" value="Unassembled WGS sequence"/>
</dbReference>
<reference evidence="1 2" key="1">
    <citation type="journal article" date="2012" name="J. Bacteriol.">
        <title>Complete Genome Sequence of Mycobacterium fortuitum subsp. fortuitum Type Strain DSM46621.</title>
        <authorList>
            <person name="Ho Y.S."/>
            <person name="Adroub S.A."/>
            <person name="Aleisa F."/>
            <person name="Mahmood H."/>
            <person name="Othoum G."/>
            <person name="Rashid F."/>
            <person name="Zaher M."/>
            <person name="Ali S."/>
            <person name="Bitter W."/>
            <person name="Pain A."/>
            <person name="Abdallah A.M."/>
        </authorList>
    </citation>
    <scope>NUCLEOTIDE SEQUENCE [LARGE SCALE GENOMIC DNA]</scope>
    <source>
        <strain evidence="2">DSM46621</strain>
    </source>
</reference>
<dbReference type="HOGENOM" id="CLU_2781921_0_0_11"/>
<accession>K0UBG2</accession>
<gene>
    <name evidence="1" type="ORF">MFORT_30899</name>
</gene>
<evidence type="ECO:0000313" key="1">
    <source>
        <dbReference type="EMBL" id="EJZ04662.1"/>
    </source>
</evidence>
<keyword evidence="1" id="KW-0808">Transferase</keyword>
<dbReference type="GO" id="GO:0016740">
    <property type="term" value="F:transferase activity"/>
    <property type="evidence" value="ECO:0007669"/>
    <property type="project" value="UniProtKB-KW"/>
</dbReference>
<feature type="non-terminal residue" evidence="1">
    <location>
        <position position="69"/>
    </location>
</feature>
<evidence type="ECO:0000313" key="2">
    <source>
        <dbReference type="Proteomes" id="UP000006043"/>
    </source>
</evidence>
<sequence length="69" mass="7263">MQPTRTAVLDRPEDLTCDWLTAALGAGQVSGFSFERIGTGQMSECYRVSLEYAAGPAEQAGGPASVVLK</sequence>
<protein>
    <submittedName>
        <fullName evidence="1">Phosphotransferase enzyme family protein</fullName>
    </submittedName>
</protein>
<dbReference type="AlphaFoldDB" id="K0UBG2"/>
<dbReference type="EMBL" id="ALQB01000273">
    <property type="protein sequence ID" value="EJZ04662.1"/>
    <property type="molecule type" value="Genomic_DNA"/>
</dbReference>
<comment type="caution">
    <text evidence="1">The sequence shown here is derived from an EMBL/GenBank/DDBJ whole genome shotgun (WGS) entry which is preliminary data.</text>
</comment>
<proteinExistence type="predicted"/>